<dbReference type="Pfam" id="PF13505">
    <property type="entry name" value="OMP_b-brl"/>
    <property type="match status" value="1"/>
</dbReference>
<comment type="caution">
    <text evidence="4">The sequence shown here is derived from an EMBL/GenBank/DDBJ whole genome shotgun (WGS) entry which is preliminary data.</text>
</comment>
<feature type="signal peptide" evidence="2">
    <location>
        <begin position="1"/>
        <end position="19"/>
    </location>
</feature>
<gene>
    <name evidence="4" type="ORF">H9928_00480</name>
</gene>
<reference evidence="4" key="1">
    <citation type="journal article" date="2021" name="PeerJ">
        <title>Extensive microbial diversity within the chicken gut microbiome revealed by metagenomics and culture.</title>
        <authorList>
            <person name="Gilroy R."/>
            <person name="Ravi A."/>
            <person name="Getino M."/>
            <person name="Pursley I."/>
            <person name="Horton D.L."/>
            <person name="Alikhan N.F."/>
            <person name="Baker D."/>
            <person name="Gharbi K."/>
            <person name="Hall N."/>
            <person name="Watson M."/>
            <person name="Adriaenssens E.M."/>
            <person name="Foster-Nyarko E."/>
            <person name="Jarju S."/>
            <person name="Secka A."/>
            <person name="Antonio M."/>
            <person name="Oren A."/>
            <person name="Chaudhuri R.R."/>
            <person name="La Ragione R."/>
            <person name="Hildebrand F."/>
            <person name="Pallen M.J."/>
        </authorList>
    </citation>
    <scope>NUCLEOTIDE SEQUENCE</scope>
    <source>
        <strain evidence="4">8470</strain>
    </source>
</reference>
<protein>
    <submittedName>
        <fullName evidence="4">Porin family protein</fullName>
    </submittedName>
</protein>
<sequence length="175" mass="19258">MKKFLLVIAAVLGFVSAQAQEMYLGGGISLWRNTEADRTSFSIAPDFGYNLSERWAVGGELGIAINGKGDNSPQTRSFAIAPYARYSYYENKVVRLFIDMGVGISTTKVKDGNRDNGFEIGFKPGLAIKLNDSFSFITKVGFAGYRKDYYRSMGEDGFGVTVDGENISIGIDYEF</sequence>
<evidence type="ECO:0000259" key="3">
    <source>
        <dbReference type="Pfam" id="PF13505"/>
    </source>
</evidence>
<dbReference type="InterPro" id="IPR011250">
    <property type="entry name" value="OMP/PagP_B-barrel"/>
</dbReference>
<proteinExistence type="predicted"/>
<evidence type="ECO:0000313" key="4">
    <source>
        <dbReference type="EMBL" id="MBU3855034.1"/>
    </source>
</evidence>
<accession>A0A948TKN1</accession>
<dbReference type="SUPFAM" id="SSF56925">
    <property type="entry name" value="OMPA-like"/>
    <property type="match status" value="1"/>
</dbReference>
<dbReference type="AlphaFoldDB" id="A0A948TKN1"/>
<evidence type="ECO:0000256" key="2">
    <source>
        <dbReference type="SAM" id="SignalP"/>
    </source>
</evidence>
<dbReference type="Gene3D" id="2.40.160.20">
    <property type="match status" value="1"/>
</dbReference>
<feature type="domain" description="Outer membrane protein beta-barrel" evidence="3">
    <location>
        <begin position="8"/>
        <end position="175"/>
    </location>
</feature>
<feature type="chain" id="PRO_5037348648" evidence="2">
    <location>
        <begin position="20"/>
        <end position="175"/>
    </location>
</feature>
<reference evidence="4" key="2">
    <citation type="submission" date="2021-04" db="EMBL/GenBank/DDBJ databases">
        <authorList>
            <person name="Gilroy R."/>
        </authorList>
    </citation>
    <scope>NUCLEOTIDE SEQUENCE</scope>
    <source>
        <strain evidence="4">8470</strain>
    </source>
</reference>
<evidence type="ECO:0000313" key="5">
    <source>
        <dbReference type="Proteomes" id="UP000784286"/>
    </source>
</evidence>
<dbReference type="InterPro" id="IPR027385">
    <property type="entry name" value="Beta-barrel_OMP"/>
</dbReference>
<name>A0A948TKN1_9BACT</name>
<dbReference type="EMBL" id="JAHLFJ010000005">
    <property type="protein sequence ID" value="MBU3855034.1"/>
    <property type="molecule type" value="Genomic_DNA"/>
</dbReference>
<organism evidence="4 5">
    <name type="scientific">Candidatus Phocaeicola excrementipullorum</name>
    <dbReference type="NCBI Taxonomy" id="2838731"/>
    <lineage>
        <taxon>Bacteria</taxon>
        <taxon>Pseudomonadati</taxon>
        <taxon>Bacteroidota</taxon>
        <taxon>Bacteroidia</taxon>
        <taxon>Bacteroidales</taxon>
        <taxon>Bacteroidaceae</taxon>
        <taxon>Phocaeicola</taxon>
    </lineage>
</organism>
<dbReference type="Proteomes" id="UP000784286">
    <property type="component" value="Unassembled WGS sequence"/>
</dbReference>
<evidence type="ECO:0000256" key="1">
    <source>
        <dbReference type="ARBA" id="ARBA00022729"/>
    </source>
</evidence>
<keyword evidence="1 2" id="KW-0732">Signal</keyword>